<evidence type="ECO:0000256" key="1">
    <source>
        <dbReference type="SAM" id="MobiDB-lite"/>
    </source>
</evidence>
<protein>
    <submittedName>
        <fullName evidence="2">Cellulose synthase</fullName>
    </submittedName>
</protein>
<name>A0ABP2J6P7_9STRE</name>
<dbReference type="EMBL" id="AEDY01000026">
    <property type="protein sequence ID" value="EFO54883.1"/>
    <property type="molecule type" value="Genomic_DNA"/>
</dbReference>
<feature type="region of interest" description="Disordered" evidence="1">
    <location>
        <begin position="84"/>
        <end position="103"/>
    </location>
</feature>
<comment type="caution">
    <text evidence="2">The sequence shown here is derived from an EMBL/GenBank/DDBJ whole genome shotgun (WGS) entry which is preliminary data.</text>
</comment>
<sequence>MKMIKTFSRDELYEEIWEISAKQVSLKYDLSYSDLLKKCKEFEIPIPKGSYWYRKNTGQDLSELIVPLPQNDVNEVNIDRKSLKNNRIKPAKHKEETSEDKNKDTVKLDTTSIRSSLSFIEDDKIERIIEAVSNLNQAPNKRLHKSVANLRDKIAEWNKREKAASYPYFDSRHRYNDLKEPKFVKNISLNSLPRLYRFLDTLVTVIEKIGDNVTPNWDIQIDKDIVRFEVIESTEKVSHELTKEEAKELAKYDDSVKFNRYAFKPRIKKYDYIPNGKFRFKIIDGKYIKDTKEFSIEQSIPEIIVLIYQEYYKVKNLRLEREERERLI</sequence>
<accession>A0ABP2J6P7</accession>
<gene>
    <name evidence="2" type="ORF">SIN_0515</name>
</gene>
<organism evidence="2">
    <name type="scientific">Streptococcus infantis SK1302</name>
    <dbReference type="NCBI Taxonomy" id="871237"/>
    <lineage>
        <taxon>Bacteria</taxon>
        <taxon>Bacillati</taxon>
        <taxon>Bacillota</taxon>
        <taxon>Bacilli</taxon>
        <taxon>Lactobacillales</taxon>
        <taxon>Streptococcaceae</taxon>
        <taxon>Streptococcus</taxon>
    </lineage>
</organism>
<reference evidence="2" key="1">
    <citation type="submission" date="2010-09" db="EMBL/GenBank/DDBJ databases">
        <authorList>
            <person name="Daugherty S.C."/>
            <person name="Kilian M."/>
            <person name="Tettelin H."/>
        </authorList>
    </citation>
    <scope>NUCLEOTIDE SEQUENCE [LARGE SCALE GENOMIC DNA]</scope>
    <source>
        <strain evidence="2">SK1302</strain>
    </source>
</reference>
<evidence type="ECO:0000313" key="2">
    <source>
        <dbReference type="EMBL" id="EFO54883.1"/>
    </source>
</evidence>
<proteinExistence type="predicted"/>
<feature type="compositionally biased region" description="Basic and acidic residues" evidence="1">
    <location>
        <begin position="93"/>
        <end position="103"/>
    </location>
</feature>